<organism evidence="2 3">
    <name type="scientific">Ramalina farinacea</name>
    <dbReference type="NCBI Taxonomy" id="258253"/>
    <lineage>
        <taxon>Eukaryota</taxon>
        <taxon>Fungi</taxon>
        <taxon>Dikarya</taxon>
        <taxon>Ascomycota</taxon>
        <taxon>Pezizomycotina</taxon>
        <taxon>Lecanoromycetes</taxon>
        <taxon>OSLEUM clade</taxon>
        <taxon>Lecanoromycetidae</taxon>
        <taxon>Lecanorales</taxon>
        <taxon>Lecanorineae</taxon>
        <taxon>Ramalinaceae</taxon>
        <taxon>Ramalina</taxon>
    </lineage>
</organism>
<dbReference type="Proteomes" id="UP001161017">
    <property type="component" value="Unassembled WGS sequence"/>
</dbReference>
<protein>
    <submittedName>
        <fullName evidence="2">Uncharacterized protein</fullName>
    </submittedName>
</protein>
<feature type="region of interest" description="Disordered" evidence="1">
    <location>
        <begin position="1"/>
        <end position="22"/>
    </location>
</feature>
<evidence type="ECO:0000313" key="3">
    <source>
        <dbReference type="Proteomes" id="UP001161017"/>
    </source>
</evidence>
<keyword evidence="3" id="KW-1185">Reference proteome</keyword>
<feature type="region of interest" description="Disordered" evidence="1">
    <location>
        <begin position="133"/>
        <end position="193"/>
    </location>
</feature>
<proteinExistence type="predicted"/>
<dbReference type="AlphaFoldDB" id="A0AA43TYX6"/>
<feature type="region of interest" description="Disordered" evidence="1">
    <location>
        <begin position="36"/>
        <end position="103"/>
    </location>
</feature>
<accession>A0AA43TYX6</accession>
<name>A0AA43TYX6_9LECA</name>
<evidence type="ECO:0000256" key="1">
    <source>
        <dbReference type="SAM" id="MobiDB-lite"/>
    </source>
</evidence>
<dbReference type="EMBL" id="JAPUFD010000010">
    <property type="protein sequence ID" value="MDI1489602.1"/>
    <property type="molecule type" value="Genomic_DNA"/>
</dbReference>
<comment type="caution">
    <text evidence="2">The sequence shown here is derived from an EMBL/GenBank/DDBJ whole genome shotgun (WGS) entry which is preliminary data.</text>
</comment>
<sequence>MSLPNPSRQHLPYDNKQKGIQMDQLEAQLYEDYRNLSKTTNKTRNYQAIEPRPMQKRSSCNKWLSEYSKRPSQKASNSDKPPPDLNKPLPDLSPEVFEQNTSAATSAKIKYSSISQEEQALNDTVSDCATCQARQDKSQHRQTQAQSGDGPEQGLRRFQENSCEGRANKSREGFELENQTGKSRQRVRWLDEQ</sequence>
<feature type="compositionally biased region" description="Polar residues" evidence="1">
    <location>
        <begin position="36"/>
        <end position="46"/>
    </location>
</feature>
<reference evidence="2" key="1">
    <citation type="journal article" date="2023" name="Genome Biol. Evol.">
        <title>First Whole Genome Sequence and Flow Cytometry Genome Size Data for the Lichen-Forming Fungus Ramalina farinacea (Ascomycota).</title>
        <authorList>
            <person name="Llewellyn T."/>
            <person name="Mian S."/>
            <person name="Hill R."/>
            <person name="Leitch I.J."/>
            <person name="Gaya E."/>
        </authorList>
    </citation>
    <scope>NUCLEOTIDE SEQUENCE</scope>
    <source>
        <strain evidence="2">LIQ254RAFAR</strain>
    </source>
</reference>
<evidence type="ECO:0000313" key="2">
    <source>
        <dbReference type="EMBL" id="MDI1489602.1"/>
    </source>
</evidence>
<gene>
    <name evidence="2" type="ORF">OHK93_000799</name>
</gene>